<evidence type="ECO:0000313" key="1">
    <source>
        <dbReference type="EMBL" id="KAK8515388.1"/>
    </source>
</evidence>
<sequence length="126" mass="14146">MEMSLSMFYSTLSPRFPLRKTTPTAIFLSSIQIANYKQFQALPMRPFSRPYMFLIENSSLIILCKMASVAESIGAVASSSTRIRFRFKRTLPRQVFAIDIHRRLLAADDTSIDECLASGPASSSVE</sequence>
<evidence type="ECO:0000313" key="2">
    <source>
        <dbReference type="Proteomes" id="UP001472677"/>
    </source>
</evidence>
<gene>
    <name evidence="1" type="ORF">V6N12_075431</name>
</gene>
<dbReference type="EMBL" id="JBBPBM010000063">
    <property type="protein sequence ID" value="KAK8515388.1"/>
    <property type="molecule type" value="Genomic_DNA"/>
</dbReference>
<keyword evidence="2" id="KW-1185">Reference proteome</keyword>
<protein>
    <submittedName>
        <fullName evidence="1">Uncharacterized protein</fullName>
    </submittedName>
</protein>
<comment type="caution">
    <text evidence="1">The sequence shown here is derived from an EMBL/GenBank/DDBJ whole genome shotgun (WGS) entry which is preliminary data.</text>
</comment>
<proteinExistence type="predicted"/>
<name>A0ABR2C7J1_9ROSI</name>
<accession>A0ABR2C7J1</accession>
<dbReference type="Proteomes" id="UP001472677">
    <property type="component" value="Unassembled WGS sequence"/>
</dbReference>
<organism evidence="1 2">
    <name type="scientific">Hibiscus sabdariffa</name>
    <name type="common">roselle</name>
    <dbReference type="NCBI Taxonomy" id="183260"/>
    <lineage>
        <taxon>Eukaryota</taxon>
        <taxon>Viridiplantae</taxon>
        <taxon>Streptophyta</taxon>
        <taxon>Embryophyta</taxon>
        <taxon>Tracheophyta</taxon>
        <taxon>Spermatophyta</taxon>
        <taxon>Magnoliopsida</taxon>
        <taxon>eudicotyledons</taxon>
        <taxon>Gunneridae</taxon>
        <taxon>Pentapetalae</taxon>
        <taxon>rosids</taxon>
        <taxon>malvids</taxon>
        <taxon>Malvales</taxon>
        <taxon>Malvaceae</taxon>
        <taxon>Malvoideae</taxon>
        <taxon>Hibiscus</taxon>
    </lineage>
</organism>
<reference evidence="1 2" key="1">
    <citation type="journal article" date="2024" name="G3 (Bethesda)">
        <title>Genome assembly of Hibiscus sabdariffa L. provides insights into metabolisms of medicinal natural products.</title>
        <authorList>
            <person name="Kim T."/>
        </authorList>
    </citation>
    <scope>NUCLEOTIDE SEQUENCE [LARGE SCALE GENOMIC DNA]</scope>
    <source>
        <strain evidence="1">TK-2024</strain>
        <tissue evidence="1">Old leaves</tissue>
    </source>
</reference>